<dbReference type="AlphaFoldDB" id="A0AAW2K4X6"/>
<evidence type="ECO:0000256" key="4">
    <source>
        <dbReference type="SAM" id="MobiDB-lite"/>
    </source>
</evidence>
<keyword evidence="1" id="KW-0815">Transposition</keyword>
<accession>A0AAW2K4X6</accession>
<organism evidence="6">
    <name type="scientific">Sesamum radiatum</name>
    <name type="common">Black benniseed</name>
    <dbReference type="NCBI Taxonomy" id="300843"/>
    <lineage>
        <taxon>Eukaryota</taxon>
        <taxon>Viridiplantae</taxon>
        <taxon>Streptophyta</taxon>
        <taxon>Embryophyta</taxon>
        <taxon>Tracheophyta</taxon>
        <taxon>Spermatophyta</taxon>
        <taxon>Magnoliopsida</taxon>
        <taxon>eudicotyledons</taxon>
        <taxon>Gunneridae</taxon>
        <taxon>Pentapetalae</taxon>
        <taxon>asterids</taxon>
        <taxon>lamiids</taxon>
        <taxon>Lamiales</taxon>
        <taxon>Pedaliaceae</taxon>
        <taxon>Sesamum</taxon>
    </lineage>
</organism>
<dbReference type="GO" id="GO:0004803">
    <property type="term" value="F:transposase activity"/>
    <property type="evidence" value="ECO:0007669"/>
    <property type="project" value="InterPro"/>
</dbReference>
<gene>
    <name evidence="6" type="ORF">Sradi_6457000</name>
</gene>
<evidence type="ECO:0000313" key="6">
    <source>
        <dbReference type="EMBL" id="KAL0301802.1"/>
    </source>
</evidence>
<reference evidence="6" key="2">
    <citation type="journal article" date="2024" name="Plant">
        <title>Genomic evolution and insights into agronomic trait innovations of Sesamum species.</title>
        <authorList>
            <person name="Miao H."/>
            <person name="Wang L."/>
            <person name="Qu L."/>
            <person name="Liu H."/>
            <person name="Sun Y."/>
            <person name="Le M."/>
            <person name="Wang Q."/>
            <person name="Wei S."/>
            <person name="Zheng Y."/>
            <person name="Lin W."/>
            <person name="Duan Y."/>
            <person name="Cao H."/>
            <person name="Xiong S."/>
            <person name="Wang X."/>
            <person name="Wei L."/>
            <person name="Li C."/>
            <person name="Ma Q."/>
            <person name="Ju M."/>
            <person name="Zhao R."/>
            <person name="Li G."/>
            <person name="Mu C."/>
            <person name="Tian Q."/>
            <person name="Mei H."/>
            <person name="Zhang T."/>
            <person name="Gao T."/>
            <person name="Zhang H."/>
        </authorList>
    </citation>
    <scope>NUCLEOTIDE SEQUENCE</scope>
    <source>
        <strain evidence="6">G02</strain>
    </source>
</reference>
<dbReference type="PANTHER" id="PTHR31973">
    <property type="entry name" value="POLYPROTEIN, PUTATIVE-RELATED"/>
    <property type="match status" value="1"/>
</dbReference>
<dbReference type="PROSITE" id="PS01007">
    <property type="entry name" value="TRANSPOSASE_MUTATOR"/>
    <property type="match status" value="1"/>
</dbReference>
<evidence type="ECO:0000259" key="5">
    <source>
        <dbReference type="Pfam" id="PF10551"/>
    </source>
</evidence>
<name>A0AAW2K4X6_SESRA</name>
<feature type="region of interest" description="Disordered" evidence="4">
    <location>
        <begin position="55"/>
        <end position="74"/>
    </location>
</feature>
<feature type="compositionally biased region" description="Acidic residues" evidence="4">
    <location>
        <begin position="110"/>
        <end position="119"/>
    </location>
</feature>
<dbReference type="InterPro" id="IPR001207">
    <property type="entry name" value="Transposase_mutator"/>
</dbReference>
<sequence>MSFRDPKFNDFPHRLPGKQIFDLCIEHERDREVHVYLEGEIGGEVENNEDAIELNEINGDSGDSDDCLDGNYGLGREEVDAENNRIDEDDDLFNNHVDGEESEEARGGDEEGSEEDLSDNFEGFSDSDYFDSDKASDDENGPKYPSFNSIDTYTPQFQLGMLFSSKKEFKTAVQLLAAKWKALKKIEGSSEEQYGRLRDYAEELRRSNPGSTVILSSDLDDFTGVSKFGKFYVCFNGLKQGFLSGCRPIVGVDGCHLKGPHGGVLLTAVGIDPNNACYPIAFAVVSVENRDAWEWFLRLLKHDLGIERESNFTFMSDKQKGLLSAFESTLPLVENRLCVRHLHGNMKRAGFTGLAYKKALWMVARATTTAEFDVMMKQICKLNIKLGEWMNDKPPSQWSRSHFNPYPKCDILLNNLCESFNASILEAREKQIYSMLEWIREFLMTRLQQNRDRAASRWKGKICPRIKKSLQKNGDKGSSDCIPIKANDIHYEISCFDGFRCAVDL</sequence>
<evidence type="ECO:0000256" key="2">
    <source>
        <dbReference type="ARBA" id="ARBA00023125"/>
    </source>
</evidence>
<comment type="caution">
    <text evidence="6">The sequence shown here is derived from an EMBL/GenBank/DDBJ whole genome shotgun (WGS) entry which is preliminary data.</text>
</comment>
<keyword evidence="2" id="KW-0238">DNA-binding</keyword>
<feature type="domain" description="MULE transposase" evidence="5">
    <location>
        <begin position="250"/>
        <end position="343"/>
    </location>
</feature>
<dbReference type="PANTHER" id="PTHR31973:SF191">
    <property type="entry name" value="OS05G0489400 PROTEIN"/>
    <property type="match status" value="1"/>
</dbReference>
<proteinExistence type="predicted"/>
<feature type="compositionally biased region" description="Basic and acidic residues" evidence="4">
    <location>
        <begin position="131"/>
        <end position="141"/>
    </location>
</feature>
<keyword evidence="3" id="KW-0233">DNA recombination</keyword>
<dbReference type="EMBL" id="JACGWJ010000030">
    <property type="protein sequence ID" value="KAL0301802.1"/>
    <property type="molecule type" value="Genomic_DNA"/>
</dbReference>
<dbReference type="GO" id="GO:0003677">
    <property type="term" value="F:DNA binding"/>
    <property type="evidence" value="ECO:0007669"/>
    <property type="project" value="UniProtKB-KW"/>
</dbReference>
<dbReference type="GO" id="GO:0006313">
    <property type="term" value="P:DNA transposition"/>
    <property type="evidence" value="ECO:0007669"/>
    <property type="project" value="InterPro"/>
</dbReference>
<feature type="region of interest" description="Disordered" evidence="4">
    <location>
        <begin position="80"/>
        <end position="149"/>
    </location>
</feature>
<reference evidence="6" key="1">
    <citation type="submission" date="2020-06" db="EMBL/GenBank/DDBJ databases">
        <authorList>
            <person name="Li T."/>
            <person name="Hu X."/>
            <person name="Zhang T."/>
            <person name="Song X."/>
            <person name="Zhang H."/>
            <person name="Dai N."/>
            <person name="Sheng W."/>
            <person name="Hou X."/>
            <person name="Wei L."/>
        </authorList>
    </citation>
    <scope>NUCLEOTIDE SEQUENCE</scope>
    <source>
        <strain evidence="6">G02</strain>
        <tissue evidence="6">Leaf</tissue>
    </source>
</reference>
<protein>
    <recommendedName>
        <fullName evidence="5">MULE transposase domain-containing protein</fullName>
    </recommendedName>
</protein>
<dbReference type="InterPro" id="IPR018289">
    <property type="entry name" value="MULE_transposase_dom"/>
</dbReference>
<evidence type="ECO:0000256" key="1">
    <source>
        <dbReference type="ARBA" id="ARBA00022578"/>
    </source>
</evidence>
<dbReference type="Pfam" id="PF10551">
    <property type="entry name" value="MULE"/>
    <property type="match status" value="1"/>
</dbReference>
<evidence type="ECO:0000256" key="3">
    <source>
        <dbReference type="ARBA" id="ARBA00023172"/>
    </source>
</evidence>